<feature type="transmembrane region" description="Helical" evidence="1">
    <location>
        <begin position="287"/>
        <end position="304"/>
    </location>
</feature>
<feature type="transmembrane region" description="Helical" evidence="1">
    <location>
        <begin position="219"/>
        <end position="244"/>
    </location>
</feature>
<sequence>MTAPALTDRRTTRTTAASGLPSRVAVLLIGALPVLVVVAAMRPVADPDTFWHIHTGQFLWQSHQFSGPDPWSRFSSLPWVLHEWLPELGLAGLFQLGGFAAVAWAQAVLDTALLVVAYLCARRHANPLVSAITALIAFLGLTGSLAARPQLVTFALTAVVVSVWIRTAEDGRPRWWLVGLGWVWACCHGMWFVGVLVGAATVVALALERRHSPRQLARLAAVPALSLVAAAATPAGPRLLLVPFQISGFTVYVDEWRSPTVHDVFFVAVLVMAVLTAACWALSTRRVPLTLVVLWCAGLGWALVYGRTVAVGAMTLVPVLAASAARLLGEDTPARMPRPERRLVLAGLVLAACVGAAVTPALGSGTGPLVPGGLSPALAQLPARTVVFNEYGTGGWLMLTQPDLDPVVDERTEIYTTQYMTAYTDALMARAGWQDTVERSGATVAVLRKEQPLSSALRADGWQVVGTDGEFAMFSAPRR</sequence>
<feature type="transmembrane region" description="Helical" evidence="1">
    <location>
        <begin position="341"/>
        <end position="362"/>
    </location>
</feature>
<keyword evidence="1" id="KW-0472">Membrane</keyword>
<feature type="transmembrane region" description="Helical" evidence="1">
    <location>
        <begin position="310"/>
        <end position="329"/>
    </location>
</feature>
<feature type="transmembrane region" description="Helical" evidence="1">
    <location>
        <begin position="182"/>
        <end position="207"/>
    </location>
</feature>
<dbReference type="GO" id="GO:0016757">
    <property type="term" value="F:glycosyltransferase activity"/>
    <property type="evidence" value="ECO:0007669"/>
    <property type="project" value="UniProtKB-KW"/>
</dbReference>
<dbReference type="OrthoDB" id="3463714at2"/>
<keyword evidence="2" id="KW-0328">Glycosyltransferase</keyword>
<reference evidence="3" key="1">
    <citation type="submission" date="2016-10" db="EMBL/GenBank/DDBJ databases">
        <authorList>
            <person name="Varghese N."/>
            <person name="Submissions S."/>
        </authorList>
    </citation>
    <scope>NUCLEOTIDE SEQUENCE [LARGE SCALE GENOMIC DNA]</scope>
    <source>
        <strain evidence="3">DSM 22329</strain>
    </source>
</reference>
<dbReference type="Proteomes" id="UP000199077">
    <property type="component" value="Chromosome I"/>
</dbReference>
<feature type="transmembrane region" description="Helical" evidence="1">
    <location>
        <begin position="93"/>
        <end position="121"/>
    </location>
</feature>
<evidence type="ECO:0000256" key="1">
    <source>
        <dbReference type="SAM" id="Phobius"/>
    </source>
</evidence>
<evidence type="ECO:0000313" key="3">
    <source>
        <dbReference type="Proteomes" id="UP000199077"/>
    </source>
</evidence>
<keyword evidence="2" id="KW-0808">Transferase</keyword>
<organism evidence="2 3">
    <name type="scientific">Pedococcus dokdonensis</name>
    <dbReference type="NCBI Taxonomy" id="443156"/>
    <lineage>
        <taxon>Bacteria</taxon>
        <taxon>Bacillati</taxon>
        <taxon>Actinomycetota</taxon>
        <taxon>Actinomycetes</taxon>
        <taxon>Micrococcales</taxon>
        <taxon>Intrasporangiaceae</taxon>
        <taxon>Pedococcus</taxon>
    </lineage>
</organism>
<evidence type="ECO:0000313" key="2">
    <source>
        <dbReference type="EMBL" id="SDP25541.1"/>
    </source>
</evidence>
<proteinExistence type="predicted"/>
<keyword evidence="3" id="KW-1185">Reference proteome</keyword>
<keyword evidence="1" id="KW-1133">Transmembrane helix</keyword>
<feature type="transmembrane region" description="Helical" evidence="1">
    <location>
        <begin position="20"/>
        <end position="41"/>
    </location>
</feature>
<dbReference type="STRING" id="443156.SAMN04489867_1872"/>
<feature type="transmembrane region" description="Helical" evidence="1">
    <location>
        <begin position="264"/>
        <end position="282"/>
    </location>
</feature>
<gene>
    <name evidence="2" type="ORF">SAMN04489867_1872</name>
</gene>
<name>A0A1H0R7S9_9MICO</name>
<dbReference type="RefSeq" id="WP_091784415.1">
    <property type="nucleotide sequence ID" value="NZ_LT629711.1"/>
</dbReference>
<accession>A0A1H0R7S9</accession>
<feature type="transmembrane region" description="Helical" evidence="1">
    <location>
        <begin position="128"/>
        <end position="147"/>
    </location>
</feature>
<dbReference type="AlphaFoldDB" id="A0A1H0R7S9"/>
<keyword evidence="1" id="KW-0812">Transmembrane</keyword>
<dbReference type="EMBL" id="LT629711">
    <property type="protein sequence ID" value="SDP25541.1"/>
    <property type="molecule type" value="Genomic_DNA"/>
</dbReference>
<protein>
    <submittedName>
        <fullName evidence="2">Dolichyl-phosphate-mannose-protein mannosyltransferase</fullName>
    </submittedName>
</protein>